<protein>
    <submittedName>
        <fullName evidence="2">Glycosyltransferase involved in cell wall bisynthesis</fullName>
    </submittedName>
</protein>
<dbReference type="CDD" id="cd03801">
    <property type="entry name" value="GT4_PimA-like"/>
    <property type="match status" value="1"/>
</dbReference>
<gene>
    <name evidence="2" type="ORF">SAMN04489760_1152</name>
</gene>
<proteinExistence type="predicted"/>
<dbReference type="Proteomes" id="UP000198744">
    <property type="component" value="Unassembled WGS sequence"/>
</dbReference>
<evidence type="ECO:0000259" key="1">
    <source>
        <dbReference type="Pfam" id="PF00534"/>
    </source>
</evidence>
<dbReference type="Pfam" id="PF00534">
    <property type="entry name" value="Glycos_transf_1"/>
    <property type="match status" value="1"/>
</dbReference>
<keyword evidence="2" id="KW-0808">Transferase</keyword>
<dbReference type="InterPro" id="IPR001296">
    <property type="entry name" value="Glyco_trans_1"/>
</dbReference>
<dbReference type="AlphaFoldDB" id="A0A1H7Y9N9"/>
<keyword evidence="3" id="KW-1185">Reference proteome</keyword>
<dbReference type="PANTHER" id="PTHR12526">
    <property type="entry name" value="GLYCOSYLTRANSFERASE"/>
    <property type="match status" value="1"/>
</dbReference>
<reference evidence="2 3" key="1">
    <citation type="submission" date="2016-10" db="EMBL/GenBank/DDBJ databases">
        <authorList>
            <person name="de Groot N.N."/>
        </authorList>
    </citation>
    <scope>NUCLEOTIDE SEQUENCE [LARGE SCALE GENOMIC DNA]</scope>
    <source>
        <strain evidence="2 3">DSM 8423</strain>
    </source>
</reference>
<dbReference type="OrthoDB" id="5443168at2"/>
<dbReference type="EMBL" id="FOBS01000015">
    <property type="protein sequence ID" value="SEM42584.1"/>
    <property type="molecule type" value="Genomic_DNA"/>
</dbReference>
<evidence type="ECO:0000313" key="3">
    <source>
        <dbReference type="Proteomes" id="UP000198744"/>
    </source>
</evidence>
<sequence>MPTYRDNGIKKQRVLFLAPRFHSNQVDLVRKLLREGHSVAFVVMGSSHSEDHTHITPRVLSPTRLGEWLNKKCNPEGDPAIRSRFAIPSLFEVWRHLREIQPDVAILRGFLEPYILMSLPWLFLHRVRLVVYTQGPKYRPHVSLKLRIFWTLAFKLLRLRWFTTVERNVAQCPSGGVTHHLISFIPFFKYPVEATEDRIYRSPVRFLAIGKYNKRKNLDMLLEAFAQVAQGRSCTLTMVGETALPEHEAMVQKLEHRIRELQLDNHVRLLQNLAYSEVQDLYFQHDVFVLPSYAEPASISQMEAMAYGLAVVCNRDNGTAHYVVDRETGFYVNSDSKSIRQALTDYIKMPELARKHGQAGYARLKYELSIDTAYTKLIQLMF</sequence>
<dbReference type="STRING" id="43775.SAMN04489760_1152"/>
<dbReference type="GO" id="GO:0016757">
    <property type="term" value="F:glycosyltransferase activity"/>
    <property type="evidence" value="ECO:0007669"/>
    <property type="project" value="InterPro"/>
</dbReference>
<evidence type="ECO:0000313" key="2">
    <source>
        <dbReference type="EMBL" id="SEM42584.1"/>
    </source>
</evidence>
<name>A0A1H7Y9N9_9BACT</name>
<dbReference type="SUPFAM" id="SSF53756">
    <property type="entry name" value="UDP-Glycosyltransferase/glycogen phosphorylase"/>
    <property type="match status" value="1"/>
</dbReference>
<dbReference type="Gene3D" id="3.40.50.2000">
    <property type="entry name" value="Glycogen Phosphorylase B"/>
    <property type="match status" value="2"/>
</dbReference>
<accession>A0A1H7Y9N9</accession>
<dbReference type="RefSeq" id="WP_093883683.1">
    <property type="nucleotide sequence ID" value="NZ_FOBS01000015.1"/>
</dbReference>
<dbReference type="PANTHER" id="PTHR12526:SF630">
    <property type="entry name" value="GLYCOSYLTRANSFERASE"/>
    <property type="match status" value="1"/>
</dbReference>
<organism evidence="2 3">
    <name type="scientific">Syntrophus gentianae</name>
    <dbReference type="NCBI Taxonomy" id="43775"/>
    <lineage>
        <taxon>Bacteria</taxon>
        <taxon>Pseudomonadati</taxon>
        <taxon>Thermodesulfobacteriota</taxon>
        <taxon>Syntrophia</taxon>
        <taxon>Syntrophales</taxon>
        <taxon>Syntrophaceae</taxon>
        <taxon>Syntrophus</taxon>
    </lineage>
</organism>
<feature type="domain" description="Glycosyl transferase family 1" evidence="1">
    <location>
        <begin position="203"/>
        <end position="362"/>
    </location>
</feature>